<evidence type="ECO:0000313" key="21">
    <source>
        <dbReference type="Proteomes" id="UP001319874"/>
    </source>
</evidence>
<dbReference type="SUPFAM" id="SSF55681">
    <property type="entry name" value="Class II aaRS and biotin synthetases"/>
    <property type="match status" value="1"/>
</dbReference>
<evidence type="ECO:0000256" key="5">
    <source>
        <dbReference type="ARBA" id="ARBA00022555"/>
    </source>
</evidence>
<dbReference type="InterPro" id="IPR045864">
    <property type="entry name" value="aa-tRNA-synth_II/BPL/LPL"/>
</dbReference>
<dbReference type="Gene3D" id="2.40.50.140">
    <property type="entry name" value="Nucleic acid-binding proteins"/>
    <property type="match status" value="1"/>
</dbReference>
<dbReference type="SUPFAM" id="SSF54991">
    <property type="entry name" value="Anticodon-binding domain of PheRS"/>
    <property type="match status" value="1"/>
</dbReference>
<dbReference type="SMART" id="SM00896">
    <property type="entry name" value="FDX-ACB"/>
    <property type="match status" value="1"/>
</dbReference>
<dbReference type="Pfam" id="PF03483">
    <property type="entry name" value="B3_4"/>
    <property type="match status" value="1"/>
</dbReference>
<comment type="catalytic activity">
    <reaction evidence="14 15">
        <text>tRNA(Phe) + L-phenylalanine + ATP = L-phenylalanyl-tRNA(Phe) + AMP + diphosphate + H(+)</text>
        <dbReference type="Rhea" id="RHEA:19413"/>
        <dbReference type="Rhea" id="RHEA-COMP:9668"/>
        <dbReference type="Rhea" id="RHEA-COMP:9699"/>
        <dbReference type="ChEBI" id="CHEBI:15378"/>
        <dbReference type="ChEBI" id="CHEBI:30616"/>
        <dbReference type="ChEBI" id="CHEBI:33019"/>
        <dbReference type="ChEBI" id="CHEBI:58095"/>
        <dbReference type="ChEBI" id="CHEBI:78442"/>
        <dbReference type="ChEBI" id="CHEBI:78531"/>
        <dbReference type="ChEBI" id="CHEBI:456215"/>
        <dbReference type="EC" id="6.1.1.20"/>
    </reaction>
</comment>
<keyword evidence="9 15" id="KW-0067">ATP-binding</keyword>
<proteinExistence type="inferred from homology"/>
<evidence type="ECO:0000259" key="17">
    <source>
        <dbReference type="PROSITE" id="PS50886"/>
    </source>
</evidence>
<dbReference type="Pfam" id="PF17759">
    <property type="entry name" value="tRNA_synthFbeta"/>
    <property type="match status" value="1"/>
</dbReference>
<dbReference type="EMBL" id="AP024955">
    <property type="protein sequence ID" value="BCZ77328.1"/>
    <property type="molecule type" value="Genomic_DNA"/>
</dbReference>
<accession>A0ABM7TEJ6</accession>
<name>A0ABM7TEJ6_9BURK</name>
<protein>
    <recommendedName>
        <fullName evidence="15">Phenylalanine--tRNA ligase beta subunit</fullName>
        <ecNumber evidence="15">6.1.1.20</ecNumber>
    </recommendedName>
    <alternativeName>
        <fullName evidence="15">Phenylalanyl-tRNA synthetase beta subunit</fullName>
        <shortName evidence="15">PheRS</shortName>
    </alternativeName>
</protein>
<keyword evidence="8 15" id="KW-0547">Nucleotide-binding</keyword>
<dbReference type="GO" id="GO:0016874">
    <property type="term" value="F:ligase activity"/>
    <property type="evidence" value="ECO:0007669"/>
    <property type="project" value="UniProtKB-KW"/>
</dbReference>
<dbReference type="InterPro" id="IPR033714">
    <property type="entry name" value="tRNA_bind_bactPheRS"/>
</dbReference>
<dbReference type="SMART" id="SM00873">
    <property type="entry name" value="B3_4"/>
    <property type="match status" value="1"/>
</dbReference>
<evidence type="ECO:0000256" key="16">
    <source>
        <dbReference type="PROSITE-ProRule" id="PRU00209"/>
    </source>
</evidence>
<dbReference type="InterPro" id="IPR005147">
    <property type="entry name" value="tRNA_synthase_B5-dom"/>
</dbReference>
<feature type="domain" description="FDX-ACB" evidence="18">
    <location>
        <begin position="707"/>
        <end position="809"/>
    </location>
</feature>
<dbReference type="Pfam" id="PF01588">
    <property type="entry name" value="tRNA_bind"/>
    <property type="match status" value="1"/>
</dbReference>
<dbReference type="NCBIfam" id="NF045760">
    <property type="entry name" value="YtpR"/>
    <property type="match status" value="1"/>
</dbReference>
<evidence type="ECO:0000256" key="15">
    <source>
        <dbReference type="HAMAP-Rule" id="MF_00283"/>
    </source>
</evidence>
<evidence type="ECO:0000256" key="3">
    <source>
        <dbReference type="ARBA" id="ARBA00011209"/>
    </source>
</evidence>
<feature type="binding site" evidence="15">
    <location>
        <position position="458"/>
    </location>
    <ligand>
        <name>Mg(2+)</name>
        <dbReference type="ChEBI" id="CHEBI:18420"/>
        <note>shared with alpha subunit</note>
    </ligand>
</feature>
<dbReference type="Pfam" id="PF03484">
    <property type="entry name" value="B5"/>
    <property type="match status" value="1"/>
</dbReference>
<keyword evidence="7 15" id="KW-0479">Metal-binding</keyword>
<feature type="domain" description="TRNA-binding" evidence="17">
    <location>
        <begin position="39"/>
        <end position="154"/>
    </location>
</feature>
<keyword evidence="6 15" id="KW-0436">Ligase</keyword>
<feature type="binding site" evidence="15">
    <location>
        <position position="467"/>
    </location>
    <ligand>
        <name>Mg(2+)</name>
        <dbReference type="ChEBI" id="CHEBI:18420"/>
        <note>shared with alpha subunit</note>
    </ligand>
</feature>
<dbReference type="PROSITE" id="PS51447">
    <property type="entry name" value="FDX_ACB"/>
    <property type="match status" value="1"/>
</dbReference>
<comment type="cofactor">
    <cofactor evidence="15">
        <name>Mg(2+)</name>
        <dbReference type="ChEBI" id="CHEBI:18420"/>
    </cofactor>
    <text evidence="15">Binds 2 magnesium ions per tetramer.</text>
</comment>
<reference evidence="20 21" key="1">
    <citation type="journal article" date="2022" name="Front. Microbiol.">
        <title>Identification and characterization of a novel class of self-sufficient cytochrome P450 hydroxylase involved in cyclohexanecarboxylate degradation in Paraburkholderia terrae strain KU-64.</title>
        <authorList>
            <person name="Yamamoto T."/>
            <person name="Hasegawa Y."/>
            <person name="Iwaki H."/>
        </authorList>
    </citation>
    <scope>NUCLEOTIDE SEQUENCE [LARGE SCALE GENOMIC DNA]</scope>
    <source>
        <strain evidence="20 21">KU-64</strain>
    </source>
</reference>
<dbReference type="InterPro" id="IPR005121">
    <property type="entry name" value="Fdx_antiC-bd"/>
</dbReference>
<dbReference type="InterPro" id="IPR004532">
    <property type="entry name" value="Phe-tRNA-ligase_IIc_bsu_bact"/>
</dbReference>
<dbReference type="PROSITE" id="PS51483">
    <property type="entry name" value="B5"/>
    <property type="match status" value="1"/>
</dbReference>
<dbReference type="RefSeq" id="WP_229513010.1">
    <property type="nucleotide sequence ID" value="NZ_AP024955.1"/>
</dbReference>
<dbReference type="InterPro" id="IPR045060">
    <property type="entry name" value="Phe-tRNA-ligase_IIc_bsu"/>
</dbReference>
<keyword evidence="5 16" id="KW-0820">tRNA-binding</keyword>
<evidence type="ECO:0000256" key="4">
    <source>
        <dbReference type="ARBA" id="ARBA00022490"/>
    </source>
</evidence>
<evidence type="ECO:0000256" key="11">
    <source>
        <dbReference type="ARBA" id="ARBA00022884"/>
    </source>
</evidence>
<keyword evidence="12 15" id="KW-0648">Protein biosynthesis</keyword>
<evidence type="ECO:0000256" key="9">
    <source>
        <dbReference type="ARBA" id="ARBA00022840"/>
    </source>
</evidence>
<evidence type="ECO:0000256" key="6">
    <source>
        <dbReference type="ARBA" id="ARBA00022598"/>
    </source>
</evidence>
<dbReference type="SUPFAM" id="SSF56037">
    <property type="entry name" value="PheT/TilS domain"/>
    <property type="match status" value="1"/>
</dbReference>
<comment type="subunit">
    <text evidence="3 15">Tetramer of two alpha and two beta subunits.</text>
</comment>
<dbReference type="InterPro" id="IPR012340">
    <property type="entry name" value="NA-bd_OB-fold"/>
</dbReference>
<evidence type="ECO:0000259" key="19">
    <source>
        <dbReference type="PROSITE" id="PS51483"/>
    </source>
</evidence>
<keyword evidence="11 16" id="KW-0694">RNA-binding</keyword>
<gene>
    <name evidence="15 20" type="primary">pheT</name>
    <name evidence="20" type="ORF">PTKU64_10030</name>
</gene>
<keyword evidence="4 15" id="KW-0963">Cytoplasm</keyword>
<dbReference type="Proteomes" id="UP001319874">
    <property type="component" value="Chromosome 1"/>
</dbReference>
<feature type="binding site" evidence="15">
    <location>
        <position position="464"/>
    </location>
    <ligand>
        <name>Mg(2+)</name>
        <dbReference type="ChEBI" id="CHEBI:18420"/>
        <note>shared with alpha subunit</note>
    </ligand>
</feature>
<organism evidence="20 21">
    <name type="scientific">Paraburkholderia terrae</name>
    <dbReference type="NCBI Taxonomy" id="311230"/>
    <lineage>
        <taxon>Bacteria</taxon>
        <taxon>Pseudomonadati</taxon>
        <taxon>Pseudomonadota</taxon>
        <taxon>Betaproteobacteria</taxon>
        <taxon>Burkholderiales</taxon>
        <taxon>Burkholderiaceae</taxon>
        <taxon>Paraburkholderia</taxon>
    </lineage>
</organism>
<dbReference type="Gene3D" id="3.30.70.380">
    <property type="entry name" value="Ferrodoxin-fold anticodon-binding domain"/>
    <property type="match status" value="1"/>
</dbReference>
<dbReference type="Pfam" id="PF03147">
    <property type="entry name" value="FDX-ACB"/>
    <property type="match status" value="1"/>
</dbReference>
<dbReference type="CDD" id="cd02796">
    <property type="entry name" value="tRNA_bind_bactPheRS"/>
    <property type="match status" value="1"/>
</dbReference>
<evidence type="ECO:0000256" key="13">
    <source>
        <dbReference type="ARBA" id="ARBA00023146"/>
    </source>
</evidence>
<evidence type="ECO:0000259" key="18">
    <source>
        <dbReference type="PROSITE" id="PS51447"/>
    </source>
</evidence>
<dbReference type="CDD" id="cd00769">
    <property type="entry name" value="PheRS_beta_core"/>
    <property type="match status" value="1"/>
</dbReference>
<evidence type="ECO:0000256" key="12">
    <source>
        <dbReference type="ARBA" id="ARBA00022917"/>
    </source>
</evidence>
<dbReference type="InterPro" id="IPR009061">
    <property type="entry name" value="DNA-bd_dom_put_sf"/>
</dbReference>
<comment type="subcellular location">
    <subcellularLocation>
        <location evidence="1 15">Cytoplasm</location>
    </subcellularLocation>
</comment>
<dbReference type="HAMAP" id="MF_00283">
    <property type="entry name" value="Phe_tRNA_synth_beta1"/>
    <property type="match status" value="1"/>
</dbReference>
<dbReference type="Gene3D" id="3.30.930.10">
    <property type="entry name" value="Bira Bifunctional Protein, Domain 2"/>
    <property type="match status" value="1"/>
</dbReference>
<comment type="similarity">
    <text evidence="2 15">Belongs to the phenylalanyl-tRNA synthetase beta subunit family. Type 1 subfamily.</text>
</comment>
<keyword evidence="13 15" id="KW-0030">Aminoacyl-tRNA synthetase</keyword>
<keyword evidence="10 15" id="KW-0460">Magnesium</keyword>
<dbReference type="Gene3D" id="3.50.40.10">
    <property type="entry name" value="Phenylalanyl-trna Synthetase, Chain B, domain 3"/>
    <property type="match status" value="1"/>
</dbReference>
<evidence type="ECO:0000256" key="7">
    <source>
        <dbReference type="ARBA" id="ARBA00022723"/>
    </source>
</evidence>
<evidence type="ECO:0000256" key="2">
    <source>
        <dbReference type="ARBA" id="ARBA00008653"/>
    </source>
</evidence>
<evidence type="ECO:0000313" key="20">
    <source>
        <dbReference type="EMBL" id="BCZ77328.1"/>
    </source>
</evidence>
<dbReference type="SMART" id="SM00874">
    <property type="entry name" value="B5"/>
    <property type="match status" value="1"/>
</dbReference>
<keyword evidence="21" id="KW-1185">Reference proteome</keyword>
<dbReference type="InterPro" id="IPR041616">
    <property type="entry name" value="PheRS_beta_core"/>
</dbReference>
<dbReference type="SUPFAM" id="SSF50249">
    <property type="entry name" value="Nucleic acid-binding proteins"/>
    <property type="match status" value="1"/>
</dbReference>
<dbReference type="NCBIfam" id="TIGR00472">
    <property type="entry name" value="pheT_bact"/>
    <property type="match status" value="1"/>
</dbReference>
<dbReference type="PROSITE" id="PS50886">
    <property type="entry name" value="TRBD"/>
    <property type="match status" value="1"/>
</dbReference>
<dbReference type="InterPro" id="IPR020825">
    <property type="entry name" value="Phe-tRNA_synthase-like_B3/B4"/>
</dbReference>
<evidence type="ECO:0000256" key="14">
    <source>
        <dbReference type="ARBA" id="ARBA00049255"/>
    </source>
</evidence>
<evidence type="ECO:0000256" key="8">
    <source>
        <dbReference type="ARBA" id="ARBA00022741"/>
    </source>
</evidence>
<dbReference type="InterPro" id="IPR036690">
    <property type="entry name" value="Fdx_antiC-bd_sf"/>
</dbReference>
<evidence type="ECO:0000256" key="10">
    <source>
        <dbReference type="ARBA" id="ARBA00022842"/>
    </source>
</evidence>
<dbReference type="InterPro" id="IPR005146">
    <property type="entry name" value="B3/B4_tRNA-bd"/>
</dbReference>
<feature type="domain" description="B5" evidence="19">
    <location>
        <begin position="405"/>
        <end position="480"/>
    </location>
</feature>
<dbReference type="PANTHER" id="PTHR10947">
    <property type="entry name" value="PHENYLALANYL-TRNA SYNTHETASE BETA CHAIN AND LEUCINE-RICH REPEAT-CONTAINING PROTEIN 47"/>
    <property type="match status" value="1"/>
</dbReference>
<dbReference type="Gene3D" id="3.30.56.10">
    <property type="match status" value="2"/>
</dbReference>
<sequence>MQFPESWLRTFVDPQLTTDELSHALTMAGLEVEDLRPAAPPTSKIVVGRVLEVVKHPDADKLNVCQVDAGTGVTLNIVCGAPNVSTGIKVPVALVGAQLPPAEEGGAPFEIKLSKLRGVQSEGMLCSARELKLSEDHSGLLILPEDTPIGQDIRETLNLDDTVFEIKLTPNKADCLSVFGVARETAAITGAPLRPLDIRPVEVKLNETLPVKISAPDLCGRFSGRVIRGVNARAKSPAWMVERLERSGQRSISALVDISNYVMLELGRPSHVFDLDKIHGSMDVRWGKPGESLKLLNGNTVEVDETVGVIADDHHIESLAGIMGGDSTAVTLDTTHIYLEAAFWWPDSIRGRSRRYNFSTDAGHRFERGVDYSTTVDHIERITQLILDICGGEAGPVDDQIVNVPKREPVKMRVARANRIIGVAISADEIAQIFTRLGLPFDRQGDDFLVTPPPYRFDIEIEEDLIEEVARIYGFEKIPANPPVARSEMRRTNETQRSVHTLRHALAARDYAETVNFSFVDAEWEQDFAGNDKPVRLLNPIASQLSVMRTTLFGSLINVLRHNLNRRADRIRVFEAGRVFLPDASIKAGELAVEGFAQPKMFGALAYGPVVEEQWGAQTRAVDFFDVKGDLEALLAPAVARFVKAEHPALHPGRSARIEIDGRAIGWIGELHPRWMQKYDLPHAPILFEVEAEALMQRALPTPTEVSKFPPVRRDIAIVVDQKIEVQALFDEMQKALSDEACKTIQRVALFDEFRAKSNTSGGLAVHEKSLAFRVTLQDTGGTLQDETVDLAIQTLVDRLARVYGARLRG</sequence>
<dbReference type="InterPro" id="IPR002547">
    <property type="entry name" value="tRNA-bd_dom"/>
</dbReference>
<feature type="binding site" evidence="15">
    <location>
        <position position="468"/>
    </location>
    <ligand>
        <name>Mg(2+)</name>
        <dbReference type="ChEBI" id="CHEBI:18420"/>
        <note>shared with alpha subunit</note>
    </ligand>
</feature>
<dbReference type="SUPFAM" id="SSF46955">
    <property type="entry name" value="Putative DNA-binding domain"/>
    <property type="match status" value="1"/>
</dbReference>
<dbReference type="EC" id="6.1.1.20" evidence="15"/>
<evidence type="ECO:0000256" key="1">
    <source>
        <dbReference type="ARBA" id="ARBA00004496"/>
    </source>
</evidence>
<dbReference type="PANTHER" id="PTHR10947:SF0">
    <property type="entry name" value="PHENYLALANINE--TRNA LIGASE BETA SUBUNIT"/>
    <property type="match status" value="1"/>
</dbReference>